<gene>
    <name evidence="2" type="ORF">SDC9_56208</name>
</gene>
<sequence length="77" mass="8642">MRGAGVIVLHAVILVGGFNEVEHGLKLADIAHIAIDMQEFFLGEILLLVLDGLLVLVDRNRRKRERFRLPDLIGIDK</sequence>
<dbReference type="EMBL" id="VSSQ01001624">
    <property type="protein sequence ID" value="MPM09885.1"/>
    <property type="molecule type" value="Genomic_DNA"/>
</dbReference>
<comment type="caution">
    <text evidence="2">The sequence shown here is derived from an EMBL/GenBank/DDBJ whole genome shotgun (WGS) entry which is preliminary data.</text>
</comment>
<name>A0A644X144_9ZZZZ</name>
<reference evidence="2" key="1">
    <citation type="submission" date="2019-08" db="EMBL/GenBank/DDBJ databases">
        <authorList>
            <person name="Kucharzyk K."/>
            <person name="Murdoch R.W."/>
            <person name="Higgins S."/>
            <person name="Loffler F."/>
        </authorList>
    </citation>
    <scope>NUCLEOTIDE SEQUENCE</scope>
</reference>
<protein>
    <submittedName>
        <fullName evidence="2">Uncharacterized protein</fullName>
    </submittedName>
</protein>
<keyword evidence="1" id="KW-0812">Transmembrane</keyword>
<evidence type="ECO:0000313" key="2">
    <source>
        <dbReference type="EMBL" id="MPM09885.1"/>
    </source>
</evidence>
<proteinExistence type="predicted"/>
<organism evidence="2">
    <name type="scientific">bioreactor metagenome</name>
    <dbReference type="NCBI Taxonomy" id="1076179"/>
    <lineage>
        <taxon>unclassified sequences</taxon>
        <taxon>metagenomes</taxon>
        <taxon>ecological metagenomes</taxon>
    </lineage>
</organism>
<accession>A0A644X144</accession>
<keyword evidence="1" id="KW-1133">Transmembrane helix</keyword>
<dbReference type="AlphaFoldDB" id="A0A644X144"/>
<evidence type="ECO:0000256" key="1">
    <source>
        <dbReference type="SAM" id="Phobius"/>
    </source>
</evidence>
<feature type="transmembrane region" description="Helical" evidence="1">
    <location>
        <begin position="40"/>
        <end position="57"/>
    </location>
</feature>
<keyword evidence="1" id="KW-0472">Membrane</keyword>